<dbReference type="PANTHER" id="PTHR11205">
    <property type="entry name" value="RIBOSOMAL PROTEIN S7"/>
    <property type="match status" value="1"/>
</dbReference>
<sequence length="351" mass="37989">MPPRLNLLGAGRSLAARSRPSIASQQPRISLAVSRRGYADENEPPATNDNQSGLGHVSEEAADMGKVTGETQPDLGKGTPVQDILRRDQEGKDKAPEVIRAEIDSTEANASDRTTFANLLALAQMENIARGGHGSDPVTVGHKYGIPELPLASNMHLKRRYDPVVNQVTNLIMKHGKKSVAQRNMSFILNQLRTAPPPTPNPARPLLPGSPPPAHLPLDPIGYLTIAIDSVAPLLRIRSQRGAAGGGAALQIPVPLGLQQRRRTAVQWILDAASKKKSRGSGKGQFAQRFADEIISVVEGKSGVWDRRQLVHKTGTSALHKQCPFQKYSHNPGHPHPHTQKNAIFYFMGST</sequence>
<evidence type="ECO:0000256" key="2">
    <source>
        <dbReference type="ARBA" id="ARBA00007151"/>
    </source>
</evidence>
<feature type="region of interest" description="Disordered" evidence="8">
    <location>
        <begin position="1"/>
        <end position="96"/>
    </location>
</feature>
<dbReference type="InterPro" id="IPR036823">
    <property type="entry name" value="Ribosomal_uS7_dom_sf"/>
</dbReference>
<proteinExistence type="inferred from homology"/>
<dbReference type="Pfam" id="PF00177">
    <property type="entry name" value="Ribosomal_S7"/>
    <property type="match status" value="1"/>
</dbReference>
<dbReference type="CDD" id="cd14868">
    <property type="entry name" value="uS7_Mitochondria_Fungi"/>
    <property type="match status" value="1"/>
</dbReference>
<dbReference type="STRING" id="576137.A0A1L7WWL5"/>
<dbReference type="SUPFAM" id="SSF47973">
    <property type="entry name" value="Ribosomal protein S7"/>
    <property type="match status" value="1"/>
</dbReference>
<dbReference type="GO" id="GO:0005739">
    <property type="term" value="C:mitochondrion"/>
    <property type="evidence" value="ECO:0007669"/>
    <property type="project" value="UniProtKB-SubCell"/>
</dbReference>
<gene>
    <name evidence="10" type="ORF">PAC_07057</name>
</gene>
<comment type="subcellular location">
    <subcellularLocation>
        <location evidence="1">Mitochondrion</location>
    </subcellularLocation>
</comment>
<dbReference type="GO" id="GO:0006412">
    <property type="term" value="P:translation"/>
    <property type="evidence" value="ECO:0007669"/>
    <property type="project" value="InterPro"/>
</dbReference>
<keyword evidence="4" id="KW-0496">Mitochondrion</keyword>
<protein>
    <recommendedName>
        <fullName evidence="7">Small ribosomal subunit protein uS7m</fullName>
    </recommendedName>
</protein>
<evidence type="ECO:0000313" key="11">
    <source>
        <dbReference type="Proteomes" id="UP000184330"/>
    </source>
</evidence>
<reference evidence="10 11" key="1">
    <citation type="submission" date="2016-03" db="EMBL/GenBank/DDBJ databases">
        <authorList>
            <person name="Ploux O."/>
        </authorList>
    </citation>
    <scope>NUCLEOTIDE SEQUENCE [LARGE SCALE GENOMIC DNA]</scope>
    <source>
        <strain evidence="10 11">UAMH 11012</strain>
    </source>
</reference>
<dbReference type="Proteomes" id="UP000184330">
    <property type="component" value="Unassembled WGS sequence"/>
</dbReference>
<keyword evidence="5" id="KW-0687">Ribonucleoprotein</keyword>
<evidence type="ECO:0000256" key="7">
    <source>
        <dbReference type="ARBA" id="ARBA00039306"/>
    </source>
</evidence>
<dbReference type="InterPro" id="IPR023798">
    <property type="entry name" value="Ribosomal_uS7_dom"/>
</dbReference>
<dbReference type="FunFam" id="1.10.455.10:FF:000006">
    <property type="entry name" value="37S ribosomal protein S7, mitochondrial"/>
    <property type="match status" value="1"/>
</dbReference>
<dbReference type="OrthoDB" id="9972728at2759"/>
<dbReference type="EMBL" id="FJOG01000009">
    <property type="protein sequence ID" value="CZR57168.1"/>
    <property type="molecule type" value="Genomic_DNA"/>
</dbReference>
<keyword evidence="11" id="KW-1185">Reference proteome</keyword>
<dbReference type="GO" id="GO:1990904">
    <property type="term" value="C:ribonucleoprotein complex"/>
    <property type="evidence" value="ECO:0007669"/>
    <property type="project" value="UniProtKB-KW"/>
</dbReference>
<accession>A0A1L7WWL5</accession>
<dbReference type="GO" id="GO:0005840">
    <property type="term" value="C:ribosome"/>
    <property type="evidence" value="ECO:0007669"/>
    <property type="project" value="UniProtKB-KW"/>
</dbReference>
<organism evidence="10 11">
    <name type="scientific">Phialocephala subalpina</name>
    <dbReference type="NCBI Taxonomy" id="576137"/>
    <lineage>
        <taxon>Eukaryota</taxon>
        <taxon>Fungi</taxon>
        <taxon>Dikarya</taxon>
        <taxon>Ascomycota</taxon>
        <taxon>Pezizomycotina</taxon>
        <taxon>Leotiomycetes</taxon>
        <taxon>Helotiales</taxon>
        <taxon>Mollisiaceae</taxon>
        <taxon>Phialocephala</taxon>
        <taxon>Phialocephala fortinii species complex</taxon>
    </lineage>
</organism>
<evidence type="ECO:0000256" key="6">
    <source>
        <dbReference type="ARBA" id="ARBA00037226"/>
    </source>
</evidence>
<comment type="function">
    <text evidence="6">Component of the mitochondrial ribosome (mitoribosome), a dedicated translation machinery responsible for the synthesis of mitochondrial genome-encoded proteins, including at least some of the essential transmembrane subunits of the mitochondrial respiratory chain. The mitoribosomes are attached to the mitochondrial inner membrane and translation products are cotranslationally integrated into the membrane.</text>
</comment>
<dbReference type="Gene3D" id="1.10.455.10">
    <property type="entry name" value="Ribosomal protein S7 domain"/>
    <property type="match status" value="1"/>
</dbReference>
<evidence type="ECO:0000256" key="5">
    <source>
        <dbReference type="ARBA" id="ARBA00023274"/>
    </source>
</evidence>
<evidence type="ECO:0000313" key="10">
    <source>
        <dbReference type="EMBL" id="CZR57168.1"/>
    </source>
</evidence>
<evidence type="ECO:0000256" key="3">
    <source>
        <dbReference type="ARBA" id="ARBA00022980"/>
    </source>
</evidence>
<name>A0A1L7WWL5_9HELO</name>
<evidence type="ECO:0000259" key="9">
    <source>
        <dbReference type="Pfam" id="PF00177"/>
    </source>
</evidence>
<evidence type="ECO:0000256" key="1">
    <source>
        <dbReference type="ARBA" id="ARBA00004173"/>
    </source>
</evidence>
<comment type="similarity">
    <text evidence="2">Belongs to the universal ribosomal protein uS7 family.</text>
</comment>
<evidence type="ECO:0000256" key="4">
    <source>
        <dbReference type="ARBA" id="ARBA00023128"/>
    </source>
</evidence>
<evidence type="ECO:0000256" key="8">
    <source>
        <dbReference type="SAM" id="MobiDB-lite"/>
    </source>
</evidence>
<dbReference type="InterPro" id="IPR000235">
    <property type="entry name" value="Ribosomal_uS7"/>
</dbReference>
<feature type="compositionally biased region" description="Basic and acidic residues" evidence="8">
    <location>
        <begin position="84"/>
        <end position="96"/>
    </location>
</feature>
<dbReference type="InterPro" id="IPR047988">
    <property type="entry name" value="Ribosomal_uS7m_fungi"/>
</dbReference>
<dbReference type="AlphaFoldDB" id="A0A1L7WWL5"/>
<feature type="domain" description="Small ribosomal subunit protein uS7" evidence="9">
    <location>
        <begin position="159"/>
        <end position="317"/>
    </location>
</feature>
<keyword evidence="3 10" id="KW-0689">Ribosomal protein</keyword>